<dbReference type="Gene3D" id="3.60.10.10">
    <property type="entry name" value="Endonuclease/exonuclease/phosphatase"/>
    <property type="match status" value="1"/>
</dbReference>
<feature type="domain" description="Endonuclease/exonuclease/phosphatase" evidence="1">
    <location>
        <begin position="70"/>
        <end position="173"/>
    </location>
</feature>
<sequence>MWSGRVVFSPALSNRSGGVSIAFNTKYYWQLSEVRRDSIGRCISIFCSVQGVSFRLCNVHAPNYPSDRKAFLNDCYMYTHGRNPLILGGDFNCVMSNLDGEGSSANQGCFSGKKEIIELISAYNLFDCYRKVYPSLPGHTWYRAGKSSRLDRIYLHKDFHVSSVGIIPCPFSDYNAVNVRFKISSQPPKGRGYWKYNVSLNKNELFRNELRYYYGLWVSLKPGFNSLLDWWDDTKHRVKGLAIKHCVRLAREKRKQQVSLLNNFVHCSQEVAVRIVEEELRGAQIRSRVKLLEEGEKSAAFFFREEKRRSDKRTIKCIRNRDGSITSDHVEIMGRFHEFYSDLFSSHECVDEGMQNLFVQSLHSRVRENDKVMLDQSINLQEIKKALSLVAKNKSPGLDGLPYDFYGEFIDMLGNDLVEVFN</sequence>
<dbReference type="AlphaFoldDB" id="A0A9Q0YEE1"/>
<dbReference type="OrthoDB" id="416119at2759"/>
<comment type="caution">
    <text evidence="2">The sequence shown here is derived from an EMBL/GenBank/DDBJ whole genome shotgun (WGS) entry which is preliminary data.</text>
</comment>
<dbReference type="PANTHER" id="PTHR19446">
    <property type="entry name" value="REVERSE TRANSCRIPTASES"/>
    <property type="match status" value="1"/>
</dbReference>
<dbReference type="SUPFAM" id="SSF56219">
    <property type="entry name" value="DNase I-like"/>
    <property type="match status" value="1"/>
</dbReference>
<organism evidence="2 3">
    <name type="scientific">Holothuria leucospilota</name>
    <name type="common">Black long sea cucumber</name>
    <name type="synonym">Mertensiothuria leucospilota</name>
    <dbReference type="NCBI Taxonomy" id="206669"/>
    <lineage>
        <taxon>Eukaryota</taxon>
        <taxon>Metazoa</taxon>
        <taxon>Echinodermata</taxon>
        <taxon>Eleutherozoa</taxon>
        <taxon>Echinozoa</taxon>
        <taxon>Holothuroidea</taxon>
        <taxon>Aspidochirotacea</taxon>
        <taxon>Aspidochirotida</taxon>
        <taxon>Holothuriidae</taxon>
        <taxon>Holothuria</taxon>
    </lineage>
</organism>
<dbReference type="InterPro" id="IPR005135">
    <property type="entry name" value="Endo/exonuclease/phosphatase"/>
</dbReference>
<proteinExistence type="predicted"/>
<reference evidence="2" key="1">
    <citation type="submission" date="2021-10" db="EMBL/GenBank/DDBJ databases">
        <title>Tropical sea cucumber genome reveals ecological adaptation and Cuvierian tubules defense mechanism.</title>
        <authorList>
            <person name="Chen T."/>
        </authorList>
    </citation>
    <scope>NUCLEOTIDE SEQUENCE</scope>
    <source>
        <strain evidence="2">Nanhai2018</strain>
        <tissue evidence="2">Muscle</tissue>
    </source>
</reference>
<evidence type="ECO:0000313" key="2">
    <source>
        <dbReference type="EMBL" id="KAJ8020229.1"/>
    </source>
</evidence>
<protein>
    <recommendedName>
        <fullName evidence="1">Endonuclease/exonuclease/phosphatase domain-containing protein</fullName>
    </recommendedName>
</protein>
<name>A0A9Q0YEE1_HOLLE</name>
<dbReference type="InterPro" id="IPR036691">
    <property type="entry name" value="Endo/exonu/phosph_ase_sf"/>
</dbReference>
<keyword evidence="3" id="KW-1185">Reference proteome</keyword>
<accession>A0A9Q0YEE1</accession>
<dbReference type="CDD" id="cd09076">
    <property type="entry name" value="L1-EN"/>
    <property type="match status" value="1"/>
</dbReference>
<dbReference type="GO" id="GO:0003824">
    <property type="term" value="F:catalytic activity"/>
    <property type="evidence" value="ECO:0007669"/>
    <property type="project" value="InterPro"/>
</dbReference>
<dbReference type="EMBL" id="JAIZAY010000022">
    <property type="protein sequence ID" value="KAJ8020229.1"/>
    <property type="molecule type" value="Genomic_DNA"/>
</dbReference>
<dbReference type="Proteomes" id="UP001152320">
    <property type="component" value="Chromosome 22"/>
</dbReference>
<evidence type="ECO:0000313" key="3">
    <source>
        <dbReference type="Proteomes" id="UP001152320"/>
    </source>
</evidence>
<gene>
    <name evidence="2" type="ORF">HOLleu_39763</name>
</gene>
<dbReference type="Pfam" id="PF03372">
    <property type="entry name" value="Exo_endo_phos"/>
    <property type="match status" value="1"/>
</dbReference>
<evidence type="ECO:0000259" key="1">
    <source>
        <dbReference type="Pfam" id="PF03372"/>
    </source>
</evidence>